<feature type="region of interest" description="Disordered" evidence="2">
    <location>
        <begin position="573"/>
        <end position="594"/>
    </location>
</feature>
<sequence length="594" mass="67407">MAESHILQNAHDFVVSNPQFMNNPQITHIHEHEKQANEGLKILLEASIPAAAYDSSEHPLHCHPGTRYRYIDQIGPAGVGKSAIAQSCAEEFAAQNKLAAAFFSRPNQRDNPQRLFTSISYQWASKCKPYAEILKLSIHDDPTINLPPKEKKLPRVIIIDGLDECASETAQQAIIEIITLSIRDDTTPFIWIFCSRLEPHLIATFSSPEVSAVTHEEELTVSREIDNEIAKYLTDELAKLGKEHNLPPSWPRERDIGTIVDLSSGLFIYASTVVRFIGDRNSFGPEEQLQAVLSLAMAIAKDHSEHPLSELDLFYLLIIRRVPAKVLQAVQWILLATTIPYVREQTHRISQFLNLSSSQFHAACRTIHSVMKIEESNVVFYHASFMDFMENPQRSKQFCIRSESGFALREDLTQRLQVEHTLYSDAYNTVVIGYFSLCSTLLWDANALVTFSRFNFQTMASPLADLWLPLEIDKFFKSIPEDHRSKIVESCRHVNKGVYQWDIMAAPYSANWDRSYILGHGRDKCICWCDTSDDTVKFVNCLQRPASKRVAATESPSTRKAIYTFMQRIKLWKPRPPREPSPSSSAAPLTDSPL</sequence>
<name>A0A9P5XCG4_9AGAR</name>
<dbReference type="PANTHER" id="PTHR10039">
    <property type="entry name" value="AMELOGENIN"/>
    <property type="match status" value="1"/>
</dbReference>
<reference evidence="4" key="1">
    <citation type="submission" date="2020-11" db="EMBL/GenBank/DDBJ databases">
        <authorList>
            <consortium name="DOE Joint Genome Institute"/>
            <person name="Ahrendt S."/>
            <person name="Riley R."/>
            <person name="Andreopoulos W."/>
            <person name="Labutti K."/>
            <person name="Pangilinan J."/>
            <person name="Ruiz-Duenas F.J."/>
            <person name="Barrasa J.M."/>
            <person name="Sanchez-Garcia M."/>
            <person name="Camarero S."/>
            <person name="Miyauchi S."/>
            <person name="Serrano A."/>
            <person name="Linde D."/>
            <person name="Babiker R."/>
            <person name="Drula E."/>
            <person name="Ayuso-Fernandez I."/>
            <person name="Pacheco R."/>
            <person name="Padilla G."/>
            <person name="Ferreira P."/>
            <person name="Barriuso J."/>
            <person name="Kellner H."/>
            <person name="Castanera R."/>
            <person name="Alfaro M."/>
            <person name="Ramirez L."/>
            <person name="Pisabarro A.G."/>
            <person name="Kuo A."/>
            <person name="Tritt A."/>
            <person name="Lipzen A."/>
            <person name="He G."/>
            <person name="Yan M."/>
            <person name="Ng V."/>
            <person name="Cullen D."/>
            <person name="Martin F."/>
            <person name="Rosso M.-N."/>
            <person name="Henrissat B."/>
            <person name="Hibbett D."/>
            <person name="Martinez A.T."/>
            <person name="Grigoriev I.V."/>
        </authorList>
    </citation>
    <scope>NUCLEOTIDE SEQUENCE</scope>
    <source>
        <strain evidence="4">MF-IS2</strain>
    </source>
</reference>
<evidence type="ECO:0000313" key="5">
    <source>
        <dbReference type="Proteomes" id="UP000807342"/>
    </source>
</evidence>
<comment type="caution">
    <text evidence="4">The sequence shown here is derived from an EMBL/GenBank/DDBJ whole genome shotgun (WGS) entry which is preliminary data.</text>
</comment>
<dbReference type="EMBL" id="MU151229">
    <property type="protein sequence ID" value="KAF9446776.1"/>
    <property type="molecule type" value="Genomic_DNA"/>
</dbReference>
<feature type="domain" description="Nephrocystin 3-like N-terminal" evidence="3">
    <location>
        <begin position="75"/>
        <end position="196"/>
    </location>
</feature>
<organism evidence="4 5">
    <name type="scientific">Macrolepiota fuliginosa MF-IS2</name>
    <dbReference type="NCBI Taxonomy" id="1400762"/>
    <lineage>
        <taxon>Eukaryota</taxon>
        <taxon>Fungi</taxon>
        <taxon>Dikarya</taxon>
        <taxon>Basidiomycota</taxon>
        <taxon>Agaricomycotina</taxon>
        <taxon>Agaricomycetes</taxon>
        <taxon>Agaricomycetidae</taxon>
        <taxon>Agaricales</taxon>
        <taxon>Agaricineae</taxon>
        <taxon>Agaricaceae</taxon>
        <taxon>Macrolepiota</taxon>
    </lineage>
</organism>
<gene>
    <name evidence="4" type="ORF">P691DRAFT_761327</name>
</gene>
<evidence type="ECO:0000259" key="3">
    <source>
        <dbReference type="Pfam" id="PF24883"/>
    </source>
</evidence>
<protein>
    <recommendedName>
        <fullName evidence="3">Nephrocystin 3-like N-terminal domain-containing protein</fullName>
    </recommendedName>
</protein>
<dbReference type="Pfam" id="PF24883">
    <property type="entry name" value="NPHP3_N"/>
    <property type="match status" value="1"/>
</dbReference>
<proteinExistence type="predicted"/>
<evidence type="ECO:0000256" key="2">
    <source>
        <dbReference type="SAM" id="MobiDB-lite"/>
    </source>
</evidence>
<dbReference type="SUPFAM" id="SSF52540">
    <property type="entry name" value="P-loop containing nucleoside triphosphate hydrolases"/>
    <property type="match status" value="1"/>
</dbReference>
<evidence type="ECO:0000313" key="4">
    <source>
        <dbReference type="EMBL" id="KAF9446776.1"/>
    </source>
</evidence>
<dbReference type="InterPro" id="IPR027417">
    <property type="entry name" value="P-loop_NTPase"/>
</dbReference>
<evidence type="ECO:0000256" key="1">
    <source>
        <dbReference type="ARBA" id="ARBA00022737"/>
    </source>
</evidence>
<keyword evidence="1" id="KW-0677">Repeat</keyword>
<keyword evidence="5" id="KW-1185">Reference proteome</keyword>
<dbReference type="Proteomes" id="UP000807342">
    <property type="component" value="Unassembled WGS sequence"/>
</dbReference>
<dbReference type="AlphaFoldDB" id="A0A9P5XCG4"/>
<accession>A0A9P5XCG4</accession>
<dbReference type="Gene3D" id="3.40.50.300">
    <property type="entry name" value="P-loop containing nucleotide triphosphate hydrolases"/>
    <property type="match status" value="1"/>
</dbReference>
<dbReference type="InterPro" id="IPR056884">
    <property type="entry name" value="NPHP3-like_N"/>
</dbReference>